<sequence precursor="true">MRPRLRIWTAAGALSLLAAPALAQQPVVEDLTARSGSGSFYDQTAAREPAGGNLELFNELQRNQEQLRQLRGQVEELRYQLDRLKRQTRQQYMDLDERLSANAASAAGGAGAAAAEQVADSGGAEASGQSSSGQSASGSDAGARADYQAAFAKVQAREFDAATRAFESFVDEHPSSTLTANAYYWLGELHSAGGDLDAADAAFQRVLDDFPDSNKVPDTLYKLGLLKARQGDPEAGQALLERVQQAYPDSSAANLAADFQRQSGN</sequence>
<keyword evidence="1" id="KW-0175">Coiled coil</keyword>
<dbReference type="HAMAP" id="MF_02066">
    <property type="entry name" value="CpoB"/>
    <property type="match status" value="1"/>
</dbReference>
<comment type="similarity">
    <text evidence="1">Belongs to the CpoB family.</text>
</comment>
<protein>
    <recommendedName>
        <fullName evidence="1">Cell division coordinator CpoB</fullName>
    </recommendedName>
</protein>
<dbReference type="Gene3D" id="1.20.5.110">
    <property type="match status" value="1"/>
</dbReference>
<keyword evidence="1" id="KW-0732">Signal</keyword>
<dbReference type="SUPFAM" id="SSF48452">
    <property type="entry name" value="TPR-like"/>
    <property type="match status" value="1"/>
</dbReference>
<evidence type="ECO:0000256" key="1">
    <source>
        <dbReference type="HAMAP-Rule" id="MF_02066"/>
    </source>
</evidence>
<comment type="function">
    <text evidence="1">Mediates coordination of peptidoglycan synthesis and outer membrane constriction during cell division.</text>
</comment>
<keyword evidence="1" id="KW-0131">Cell cycle</keyword>
<gene>
    <name evidence="1" type="primary">cpoB</name>
    <name evidence="5" type="ORF">FP66_15205</name>
</gene>
<dbReference type="NCBIfam" id="TIGR02795">
    <property type="entry name" value="tol_pal_ybgF"/>
    <property type="match status" value="1"/>
</dbReference>
<dbReference type="Proteomes" id="UP000029721">
    <property type="component" value="Unassembled WGS sequence"/>
</dbReference>
<dbReference type="Pfam" id="PF16331">
    <property type="entry name" value="TolA_bind_tri"/>
    <property type="match status" value="1"/>
</dbReference>
<dbReference type="Gene3D" id="1.25.40.10">
    <property type="entry name" value="Tetratricopeptide repeat domain"/>
    <property type="match status" value="1"/>
</dbReference>
<feature type="region of interest" description="Disordered" evidence="3">
    <location>
        <begin position="118"/>
        <end position="141"/>
    </location>
</feature>
<feature type="signal peptide" evidence="1">
    <location>
        <begin position="1"/>
        <end position="23"/>
    </location>
</feature>
<evidence type="ECO:0000256" key="3">
    <source>
        <dbReference type="SAM" id="MobiDB-lite"/>
    </source>
</evidence>
<proteinExistence type="inferred from homology"/>
<comment type="subcellular location">
    <subcellularLocation>
        <location evidence="1">Periplasm</location>
    </subcellularLocation>
</comment>
<feature type="domain" description="YbgF trimerisation" evidence="4">
    <location>
        <begin position="52"/>
        <end position="106"/>
    </location>
</feature>
<evidence type="ECO:0000259" key="4">
    <source>
        <dbReference type="Pfam" id="PF16331"/>
    </source>
</evidence>
<feature type="chain" id="PRO_5044924462" description="Cell division coordinator CpoB" evidence="1">
    <location>
        <begin position="24"/>
        <end position="265"/>
    </location>
</feature>
<organism evidence="5 6">
    <name type="scientific">Halomonas salina</name>
    <dbReference type="NCBI Taxonomy" id="42565"/>
    <lineage>
        <taxon>Bacteria</taxon>
        <taxon>Pseudomonadati</taxon>
        <taxon>Pseudomonadota</taxon>
        <taxon>Gammaproteobacteria</taxon>
        <taxon>Oceanospirillales</taxon>
        <taxon>Halomonadaceae</taxon>
        <taxon>Halomonas</taxon>
    </lineage>
</organism>
<evidence type="ECO:0000256" key="2">
    <source>
        <dbReference type="PROSITE-ProRule" id="PRU00339"/>
    </source>
</evidence>
<accession>A0ABR4WW68</accession>
<evidence type="ECO:0000313" key="6">
    <source>
        <dbReference type="Proteomes" id="UP000029721"/>
    </source>
</evidence>
<evidence type="ECO:0000313" key="5">
    <source>
        <dbReference type="EMBL" id="KGE78992.1"/>
    </source>
</evidence>
<dbReference type="PROSITE" id="PS50005">
    <property type="entry name" value="TPR"/>
    <property type="match status" value="1"/>
</dbReference>
<feature type="coiled-coil region" evidence="1">
    <location>
        <begin position="53"/>
        <end position="87"/>
    </location>
</feature>
<dbReference type="Pfam" id="PF13174">
    <property type="entry name" value="TPR_6"/>
    <property type="match status" value="3"/>
</dbReference>
<dbReference type="InterPro" id="IPR011990">
    <property type="entry name" value="TPR-like_helical_dom_sf"/>
</dbReference>
<dbReference type="InterPro" id="IPR014162">
    <property type="entry name" value="CpoB_C"/>
</dbReference>
<dbReference type="RefSeq" id="WP_035593155.1">
    <property type="nucleotide sequence ID" value="NZ_JOKD01000009.1"/>
</dbReference>
<feature type="repeat" description="TPR" evidence="2">
    <location>
        <begin position="180"/>
        <end position="213"/>
    </location>
</feature>
<keyword evidence="1" id="KW-0574">Periplasm</keyword>
<dbReference type="InterPro" id="IPR032519">
    <property type="entry name" value="YbgF_tri"/>
</dbReference>
<keyword evidence="6" id="KW-1185">Reference proteome</keyword>
<keyword evidence="2" id="KW-0802">TPR repeat</keyword>
<dbReference type="InterPro" id="IPR034706">
    <property type="entry name" value="CpoB"/>
</dbReference>
<comment type="caution">
    <text evidence="5">The sequence shown here is derived from an EMBL/GenBank/DDBJ whole genome shotgun (WGS) entry which is preliminary data.</text>
</comment>
<dbReference type="InterPro" id="IPR019734">
    <property type="entry name" value="TPR_rpt"/>
</dbReference>
<dbReference type="EMBL" id="JOKD01000009">
    <property type="protein sequence ID" value="KGE78992.1"/>
    <property type="molecule type" value="Genomic_DNA"/>
</dbReference>
<keyword evidence="1" id="KW-0132">Cell division</keyword>
<name>A0ABR4WW68_9GAMM</name>
<reference evidence="5 6" key="1">
    <citation type="submission" date="2014-06" db="EMBL/GenBank/DDBJ databases">
        <title>Draft genome sequence of an extremely salt tolerant bacteria Halomonas salina/CIFRI 1.</title>
        <authorList>
            <person name="Behera B.D."/>
            <person name="Meena D.K."/>
            <person name="Das P."/>
            <person name="Maharana J."/>
            <person name="Paria P."/>
            <person name="Sharma A.P."/>
            <person name="Shamsudheen K.V."/>
            <person name="Rijit J."/>
            <person name="Dixit V."/>
            <person name="Verma A."/>
            <person name="Scaria V."/>
            <person name="Sivasubbu S."/>
        </authorList>
    </citation>
    <scope>NUCLEOTIDE SEQUENCE [LARGE SCALE GENOMIC DNA]</scope>
    <source>
        <strain evidence="5 6">CIFRI 1</strain>
    </source>
</reference>